<proteinExistence type="predicted"/>
<dbReference type="HOGENOM" id="CLU_097039_2_1_5"/>
<keyword evidence="1" id="KW-0732">Signal</keyword>
<dbReference type="InterPro" id="IPR038695">
    <property type="entry name" value="Saro_0823-like_sf"/>
</dbReference>
<evidence type="ECO:0000313" key="2">
    <source>
        <dbReference type="EMBL" id="EFH10219.1"/>
    </source>
</evidence>
<organism evidence="2 3">
    <name type="scientific">Pseudoroseomonas cervicalis ATCC 49957</name>
    <dbReference type="NCBI Taxonomy" id="525371"/>
    <lineage>
        <taxon>Bacteria</taxon>
        <taxon>Pseudomonadati</taxon>
        <taxon>Pseudomonadota</taxon>
        <taxon>Alphaproteobacteria</taxon>
        <taxon>Acetobacterales</taxon>
        <taxon>Roseomonadaceae</taxon>
        <taxon>Roseomonas</taxon>
    </lineage>
</organism>
<dbReference type="Pfam" id="PF02643">
    <property type="entry name" value="DUF192"/>
    <property type="match status" value="1"/>
</dbReference>
<feature type="chain" id="PRO_5003075645" evidence="1">
    <location>
        <begin position="26"/>
        <end position="161"/>
    </location>
</feature>
<sequence length="161" mass="18098">MIRRMRRHFLLALLGLAAMTLPAAAQDTPQPRLATEPLTIVTRDGRSLPFTVEMAVKPEEQMIGLMWRPEVKPDEGMLFDWGTPRESAMWMKNTITSLDMLFIAQDGRVHRIAERTVPRSLATIDSRGPVRATLELAAGTAERLNIRVGDRVQHRIFGTAP</sequence>
<feature type="signal peptide" evidence="1">
    <location>
        <begin position="1"/>
        <end position="25"/>
    </location>
</feature>
<dbReference type="InterPro" id="IPR003795">
    <property type="entry name" value="DUF192"/>
</dbReference>
<accession>D5RR44</accession>
<evidence type="ECO:0000256" key="1">
    <source>
        <dbReference type="SAM" id="SignalP"/>
    </source>
</evidence>
<name>D5RR44_9PROT</name>
<dbReference type="Proteomes" id="UP000005324">
    <property type="component" value="Unassembled WGS sequence"/>
</dbReference>
<dbReference type="Gene3D" id="2.60.120.1140">
    <property type="entry name" value="Protein of unknown function DUF192"/>
    <property type="match status" value="1"/>
</dbReference>
<dbReference type="AlphaFoldDB" id="D5RR44"/>
<dbReference type="PANTHER" id="PTHR37953">
    <property type="entry name" value="UPF0127 PROTEIN MJ1496"/>
    <property type="match status" value="1"/>
</dbReference>
<comment type="caution">
    <text evidence="2">The sequence shown here is derived from an EMBL/GenBank/DDBJ whole genome shotgun (WGS) entry which is preliminary data.</text>
</comment>
<protein>
    <submittedName>
        <fullName evidence="2">Putative ACR, COG1430</fullName>
    </submittedName>
</protein>
<reference evidence="2 3" key="1">
    <citation type="submission" date="2010-04" db="EMBL/GenBank/DDBJ databases">
        <authorList>
            <person name="Qin X."/>
            <person name="Bachman B."/>
            <person name="Battles P."/>
            <person name="Bell A."/>
            <person name="Bess C."/>
            <person name="Bickham C."/>
            <person name="Chaboub L."/>
            <person name="Chen D."/>
            <person name="Coyle M."/>
            <person name="Deiros D.R."/>
            <person name="Dinh H."/>
            <person name="Forbes L."/>
            <person name="Fowler G."/>
            <person name="Francisco L."/>
            <person name="Fu Q."/>
            <person name="Gubbala S."/>
            <person name="Hale W."/>
            <person name="Han Y."/>
            <person name="Hemphill L."/>
            <person name="Highlander S.K."/>
            <person name="Hirani K."/>
            <person name="Hogues M."/>
            <person name="Jackson L."/>
            <person name="Jakkamsetti A."/>
            <person name="Javaid M."/>
            <person name="Jiang H."/>
            <person name="Korchina V."/>
            <person name="Kovar C."/>
            <person name="Lara F."/>
            <person name="Lee S."/>
            <person name="Mata R."/>
            <person name="Mathew T."/>
            <person name="Moen C."/>
            <person name="Morales K."/>
            <person name="Munidasa M."/>
            <person name="Nazareth L."/>
            <person name="Ngo R."/>
            <person name="Nguyen L."/>
            <person name="Okwuonu G."/>
            <person name="Ongeri F."/>
            <person name="Patil S."/>
            <person name="Petrosino J."/>
            <person name="Pham C."/>
            <person name="Pham P."/>
            <person name="Pu L.-L."/>
            <person name="Puazo M."/>
            <person name="Raj R."/>
            <person name="Reid J."/>
            <person name="Rouhana J."/>
            <person name="Saada N."/>
            <person name="Shang Y."/>
            <person name="Simmons D."/>
            <person name="Thornton R."/>
            <person name="Warren J."/>
            <person name="Weissenberger G."/>
            <person name="Zhang J."/>
            <person name="Zhang L."/>
            <person name="Zhou C."/>
            <person name="Zhu D."/>
            <person name="Muzny D."/>
            <person name="Worley K."/>
            <person name="Gibbs R."/>
        </authorList>
    </citation>
    <scope>NUCLEOTIDE SEQUENCE [LARGE SCALE GENOMIC DNA]</scope>
    <source>
        <strain evidence="2 3">ATCC 49957</strain>
    </source>
</reference>
<keyword evidence="3" id="KW-1185">Reference proteome</keyword>
<gene>
    <name evidence="2" type="ORF">HMPREF0731_3556</name>
</gene>
<dbReference type="PANTHER" id="PTHR37953:SF1">
    <property type="entry name" value="UPF0127 PROTEIN MJ1496"/>
    <property type="match status" value="1"/>
</dbReference>
<dbReference type="EMBL" id="ADVL01000686">
    <property type="protein sequence ID" value="EFH10219.1"/>
    <property type="molecule type" value="Genomic_DNA"/>
</dbReference>
<evidence type="ECO:0000313" key="3">
    <source>
        <dbReference type="Proteomes" id="UP000005324"/>
    </source>
</evidence>